<dbReference type="RefSeq" id="WP_126020951.1">
    <property type="nucleotide sequence ID" value="NZ_RXFT01000002.1"/>
</dbReference>
<comment type="caution">
    <text evidence="1">The sequence shown here is derived from an EMBL/GenBank/DDBJ whole genome shotgun (WGS) entry which is preliminary data.</text>
</comment>
<accession>A0A433MGC9</accession>
<dbReference type="OrthoDB" id="8658956at2"/>
<organism evidence="1 2">
    <name type="scientific">Variovorax guangxiensis</name>
    <dbReference type="NCBI Taxonomy" id="1775474"/>
    <lineage>
        <taxon>Bacteria</taxon>
        <taxon>Pseudomonadati</taxon>
        <taxon>Pseudomonadota</taxon>
        <taxon>Betaproteobacteria</taxon>
        <taxon>Burkholderiales</taxon>
        <taxon>Comamonadaceae</taxon>
        <taxon>Variovorax</taxon>
    </lineage>
</organism>
<dbReference type="EMBL" id="RXFT01000002">
    <property type="protein sequence ID" value="RUR66802.1"/>
    <property type="molecule type" value="Genomic_DNA"/>
</dbReference>
<evidence type="ECO:0000313" key="1">
    <source>
        <dbReference type="EMBL" id="RUR66802.1"/>
    </source>
</evidence>
<name>A0A433MGC9_9BURK</name>
<sequence length="109" mass="11782">MIRLPRLDEATVVRVTREGGLAYLPGLSRPRSFQLGDCTDALRRQIGDALQSAVPHAGQPGATVSGGDQRFYRVEVLVQGTEEISVSFEVPEAEAPEALVHLWKDAGTP</sequence>
<reference evidence="1 2" key="1">
    <citation type="submission" date="2018-12" db="EMBL/GenBank/DDBJ databases">
        <title>The genome sequences of Variovorax guangxiensis DSM 27352.</title>
        <authorList>
            <person name="Gao J."/>
            <person name="Sun J."/>
        </authorList>
    </citation>
    <scope>NUCLEOTIDE SEQUENCE [LARGE SCALE GENOMIC DNA]</scope>
    <source>
        <strain evidence="1 2">DSM 27352</strain>
    </source>
</reference>
<dbReference type="AlphaFoldDB" id="A0A433MGC9"/>
<dbReference type="Pfam" id="PF20242">
    <property type="entry name" value="Emfourin"/>
    <property type="match status" value="1"/>
</dbReference>
<proteinExistence type="predicted"/>
<gene>
    <name evidence="1" type="ORF">EJP67_06955</name>
</gene>
<protein>
    <submittedName>
        <fullName evidence="1">Uncharacterized protein</fullName>
    </submittedName>
</protein>
<evidence type="ECO:0000313" key="2">
    <source>
        <dbReference type="Proteomes" id="UP000281118"/>
    </source>
</evidence>
<dbReference type="InterPro" id="IPR049457">
    <property type="entry name" value="Emfourin"/>
</dbReference>
<dbReference type="Proteomes" id="UP000281118">
    <property type="component" value="Unassembled WGS sequence"/>
</dbReference>